<dbReference type="RefSeq" id="YP_004251220.1">
    <property type="nucleotide sequence ID" value="NC_015158.1"/>
</dbReference>
<keyword evidence="2" id="KW-0067">ATP-binding</keyword>
<evidence type="ECO:0000259" key="1">
    <source>
        <dbReference type="Pfam" id="PF03796"/>
    </source>
</evidence>
<evidence type="ECO:0000313" key="3">
    <source>
        <dbReference type="Proteomes" id="UP000007500"/>
    </source>
</evidence>
<protein>
    <submittedName>
        <fullName evidence="2">Putative DNA helicase</fullName>
    </submittedName>
</protein>
<proteinExistence type="predicted"/>
<feature type="domain" description="SF4 helicase" evidence="1">
    <location>
        <begin position="182"/>
        <end position="391"/>
    </location>
</feature>
<dbReference type="Proteomes" id="UP000007500">
    <property type="component" value="Segment"/>
</dbReference>
<name>F1D0Q8_9CAUD</name>
<evidence type="ECO:0000313" key="2">
    <source>
        <dbReference type="EMBL" id="ADX87731.1"/>
    </source>
</evidence>
<dbReference type="InterPro" id="IPR007694">
    <property type="entry name" value="DNA_helicase_DnaB-like_C"/>
</dbReference>
<dbReference type="EMBL" id="HQ641345">
    <property type="protein sequence ID" value="ADX87731.1"/>
    <property type="molecule type" value="Genomic_DNA"/>
</dbReference>
<dbReference type="Pfam" id="PF03796">
    <property type="entry name" value="DnaB_C"/>
    <property type="match status" value="1"/>
</dbReference>
<keyword evidence="2" id="KW-0347">Helicase</keyword>
<keyword evidence="3" id="KW-1185">Reference proteome</keyword>
<reference evidence="2 3" key="1">
    <citation type="journal article" date="2011" name="MBio">
        <title>Evidence of a dominant lineage of Vibrio cholerae-specific lytic bacteriophages shed by cholera patients over a 10-year period in Dhaka, Bangladesh.</title>
        <authorList>
            <person name="Seed K.D."/>
            <person name="Bodi K.L."/>
            <person name="Kropinski A.M."/>
            <person name="Ackermann H.W."/>
            <person name="Calderwood S.B."/>
            <person name="Qadri F."/>
            <person name="Camilli A."/>
        </authorList>
    </citation>
    <scope>NUCLEOTIDE SEQUENCE [LARGE SCALE GENOMIC DNA]</scope>
</reference>
<dbReference type="SUPFAM" id="SSF52540">
    <property type="entry name" value="P-loop containing nucleoside triphosphate hydrolases"/>
    <property type="match status" value="1"/>
</dbReference>
<gene>
    <name evidence="2" type="primary">49</name>
</gene>
<keyword evidence="2" id="KW-0378">Hydrolase</keyword>
<sequence>MVSLDLLKIMESRDKYERYSPFVREHTVDPSVWKVIQEIKTWFKEDEEREEIDWGSFSTWFCTIKYGHLSSDKLDIYRAIFDKLPAHVVDATLERSIVDSFITRGYCTALADKALRGAEGEPVTVYDLQKIVDDLTNELGLVDELDSFVVEDSIEDIVKRITTGGYDWRIQFLNKSVGRMPEKGKLVVFVARPNAGKTTFMAYNASGFASQMAEDKVVLWFNNEEDGGQVKLRTVQAAINWPSADIELAPSGALSAYVDYVGNKDKIKIIDKADISVHDVEQYIKKYNVGLIVIDQLWKVHGFERETANEVARQTKIFNWAREIAKKYASVMVTHQADAQAEGQKWLDMSMMYGSKTAAQGEADTIIMMGRTHEESEKAVRFLTIAKNKNAVGPDVDPALREGRAELLIVGDTAEFKEF</sequence>
<dbReference type="KEGG" id="vg:10228759"/>
<dbReference type="GO" id="GO:0005524">
    <property type="term" value="F:ATP binding"/>
    <property type="evidence" value="ECO:0007669"/>
    <property type="project" value="InterPro"/>
</dbReference>
<organism evidence="2 3">
    <name type="scientific">Vibrio phage ICP2</name>
    <dbReference type="NCBI Taxonomy" id="979533"/>
    <lineage>
        <taxon>Viruses</taxon>
        <taxon>Duplodnaviria</taxon>
        <taxon>Heunggongvirae</taxon>
        <taxon>Uroviricota</taxon>
        <taxon>Caudoviricetes</taxon>
        <taxon>Zobellviridae</taxon>
        <taxon>Icepovirus</taxon>
        <taxon>Icepovirus bengalense</taxon>
    </lineage>
</organism>
<dbReference type="InterPro" id="IPR027417">
    <property type="entry name" value="P-loop_NTPase"/>
</dbReference>
<dbReference type="GeneID" id="10228759"/>
<dbReference type="Gene3D" id="3.40.50.300">
    <property type="entry name" value="P-loop containing nucleotide triphosphate hydrolases"/>
    <property type="match status" value="1"/>
</dbReference>
<dbReference type="GO" id="GO:0003678">
    <property type="term" value="F:DNA helicase activity"/>
    <property type="evidence" value="ECO:0007669"/>
    <property type="project" value="InterPro"/>
</dbReference>
<accession>F1D0Q8</accession>
<dbReference type="GO" id="GO:0006260">
    <property type="term" value="P:DNA replication"/>
    <property type="evidence" value="ECO:0007669"/>
    <property type="project" value="InterPro"/>
</dbReference>
<keyword evidence="2" id="KW-0547">Nucleotide-binding</keyword>
<dbReference type="OrthoDB" id="8207at10239"/>